<dbReference type="Proteomes" id="UP001597318">
    <property type="component" value="Unassembled WGS sequence"/>
</dbReference>
<feature type="domain" description="NAD(P)-binding" evidence="1">
    <location>
        <begin position="7"/>
        <end position="191"/>
    </location>
</feature>
<dbReference type="PANTHER" id="PTHR15020:SF50">
    <property type="entry name" value="UPF0659 PROTEIN YMR090W"/>
    <property type="match status" value="1"/>
</dbReference>
<organism evidence="2 3">
    <name type="scientific">Metabacillus endolithicus</name>
    <dbReference type="NCBI Taxonomy" id="1535204"/>
    <lineage>
        <taxon>Bacteria</taxon>
        <taxon>Bacillati</taxon>
        <taxon>Bacillota</taxon>
        <taxon>Bacilli</taxon>
        <taxon>Bacillales</taxon>
        <taxon>Bacillaceae</taxon>
        <taxon>Metabacillus</taxon>
    </lineage>
</organism>
<evidence type="ECO:0000313" key="2">
    <source>
        <dbReference type="EMBL" id="MFD2214503.1"/>
    </source>
</evidence>
<dbReference type="InterPro" id="IPR036291">
    <property type="entry name" value="NAD(P)-bd_dom_sf"/>
</dbReference>
<dbReference type="Gene3D" id="3.40.50.720">
    <property type="entry name" value="NAD(P)-binding Rossmann-like Domain"/>
    <property type="match status" value="1"/>
</dbReference>
<dbReference type="PANTHER" id="PTHR15020">
    <property type="entry name" value="FLAVIN REDUCTASE-RELATED"/>
    <property type="match status" value="1"/>
</dbReference>
<dbReference type="InterPro" id="IPR016040">
    <property type="entry name" value="NAD(P)-bd_dom"/>
</dbReference>
<sequence>MKVFVVGANGQIGKLLTERLHESENHKVLAMVRKEEQQKELQSKGIETVVADLEGTVEELQGILTGCDAIVFTAGSGGSTGSDKTLLIDLDGAVKTMEAAERAGVDRFIMVSALQANNRKNWNENLKPYYVAKHYADKMLVQSNLNYTIIRPGGLLNEQGIGKITAGNEVPRATIPREDVAITVIEALEKPNTYHRSFDIVSGEDTISDALNNL</sequence>
<accession>A0ABW5BX22</accession>
<name>A0ABW5BX22_9BACI</name>
<dbReference type="Pfam" id="PF13460">
    <property type="entry name" value="NAD_binding_10"/>
    <property type="match status" value="1"/>
</dbReference>
<dbReference type="RefSeq" id="WP_247343584.1">
    <property type="nucleotide sequence ID" value="NZ_CP095550.1"/>
</dbReference>
<dbReference type="EMBL" id="JBHUIK010000002">
    <property type="protein sequence ID" value="MFD2214503.1"/>
    <property type="molecule type" value="Genomic_DNA"/>
</dbReference>
<keyword evidence="3" id="KW-1185">Reference proteome</keyword>
<evidence type="ECO:0000259" key="1">
    <source>
        <dbReference type="Pfam" id="PF13460"/>
    </source>
</evidence>
<reference evidence="3" key="1">
    <citation type="journal article" date="2019" name="Int. J. Syst. Evol. Microbiol.">
        <title>The Global Catalogue of Microorganisms (GCM) 10K type strain sequencing project: providing services to taxonomists for standard genome sequencing and annotation.</title>
        <authorList>
            <consortium name="The Broad Institute Genomics Platform"/>
            <consortium name="The Broad Institute Genome Sequencing Center for Infectious Disease"/>
            <person name="Wu L."/>
            <person name="Ma J."/>
        </authorList>
    </citation>
    <scope>NUCLEOTIDE SEQUENCE [LARGE SCALE GENOMIC DNA]</scope>
    <source>
        <strain evidence="3">CGMCC 1.15474</strain>
    </source>
</reference>
<comment type="caution">
    <text evidence="2">The sequence shown here is derived from an EMBL/GenBank/DDBJ whole genome shotgun (WGS) entry which is preliminary data.</text>
</comment>
<dbReference type="CDD" id="cd05243">
    <property type="entry name" value="SDR_a5"/>
    <property type="match status" value="1"/>
</dbReference>
<dbReference type="SUPFAM" id="SSF51735">
    <property type="entry name" value="NAD(P)-binding Rossmann-fold domains"/>
    <property type="match status" value="1"/>
</dbReference>
<evidence type="ECO:0000313" key="3">
    <source>
        <dbReference type="Proteomes" id="UP001597318"/>
    </source>
</evidence>
<protein>
    <submittedName>
        <fullName evidence="2">SDR family oxidoreductase</fullName>
    </submittedName>
</protein>
<gene>
    <name evidence="2" type="ORF">ACFSKK_12500</name>
</gene>
<proteinExistence type="predicted"/>